<organism evidence="9 10">
    <name type="scientific">Antrodiella citrinella</name>
    <dbReference type="NCBI Taxonomy" id="2447956"/>
    <lineage>
        <taxon>Eukaryota</taxon>
        <taxon>Fungi</taxon>
        <taxon>Dikarya</taxon>
        <taxon>Basidiomycota</taxon>
        <taxon>Agaricomycotina</taxon>
        <taxon>Agaricomycetes</taxon>
        <taxon>Polyporales</taxon>
        <taxon>Steccherinaceae</taxon>
        <taxon>Antrodiella</taxon>
    </lineage>
</organism>
<dbReference type="Proteomes" id="UP000308730">
    <property type="component" value="Unassembled WGS sequence"/>
</dbReference>
<dbReference type="GO" id="GO:0003677">
    <property type="term" value="F:DNA binding"/>
    <property type="evidence" value="ECO:0007669"/>
    <property type="project" value="UniProtKB-KW"/>
</dbReference>
<sequence length="157" mass="18019">MGKRRASKGDNDDELEYDDEGNKSPSEQEQSEEEVPIKKSRPKQKDKQMATKSSQRTVKKPKLNTPPREDEKDDEDEDDSLVKFDSDGRRFIDLGKKKRATLSEFKGTVYLDIREFYEKDGEAKPGKKGISISKEQWDILKSNAATIDTLFTKAKKK</sequence>
<comment type="similarity">
    <text evidence="2">Belongs to the transcriptional coactivator PC4 family.</text>
</comment>
<reference evidence="9 10" key="1">
    <citation type="submission" date="2019-02" db="EMBL/GenBank/DDBJ databases">
        <title>Genome sequencing of the rare red list fungi Antrodiella citrinella (Flaviporus citrinellus).</title>
        <authorList>
            <person name="Buettner E."/>
            <person name="Kellner H."/>
        </authorList>
    </citation>
    <scope>NUCLEOTIDE SEQUENCE [LARGE SCALE GENOMIC DNA]</scope>
    <source>
        <strain evidence="9 10">DSM 108506</strain>
    </source>
</reference>
<dbReference type="EMBL" id="SGPM01000081">
    <property type="protein sequence ID" value="THH30427.1"/>
    <property type="molecule type" value="Genomic_DNA"/>
</dbReference>
<comment type="subcellular location">
    <subcellularLocation>
        <location evidence="1">Nucleus</location>
    </subcellularLocation>
</comment>
<feature type="domain" description="Transcriptional coactivator p15 (PC4) C-terminal" evidence="8">
    <location>
        <begin position="93"/>
        <end position="143"/>
    </location>
</feature>
<evidence type="ECO:0000259" key="8">
    <source>
        <dbReference type="Pfam" id="PF02229"/>
    </source>
</evidence>
<evidence type="ECO:0000256" key="1">
    <source>
        <dbReference type="ARBA" id="ARBA00004123"/>
    </source>
</evidence>
<keyword evidence="4" id="KW-0238">DNA-binding</keyword>
<evidence type="ECO:0000256" key="6">
    <source>
        <dbReference type="ARBA" id="ARBA00023242"/>
    </source>
</evidence>
<feature type="region of interest" description="Disordered" evidence="7">
    <location>
        <begin position="1"/>
        <end position="81"/>
    </location>
</feature>
<dbReference type="InterPro" id="IPR009044">
    <property type="entry name" value="ssDNA-bd_transcriptional_reg"/>
</dbReference>
<evidence type="ECO:0000256" key="3">
    <source>
        <dbReference type="ARBA" id="ARBA00023015"/>
    </source>
</evidence>
<evidence type="ECO:0000256" key="4">
    <source>
        <dbReference type="ARBA" id="ARBA00023125"/>
    </source>
</evidence>
<evidence type="ECO:0000313" key="10">
    <source>
        <dbReference type="Proteomes" id="UP000308730"/>
    </source>
</evidence>
<dbReference type="Pfam" id="PF02229">
    <property type="entry name" value="PC4"/>
    <property type="match status" value="1"/>
</dbReference>
<evidence type="ECO:0000313" key="9">
    <source>
        <dbReference type="EMBL" id="THH30427.1"/>
    </source>
</evidence>
<evidence type="ECO:0000256" key="5">
    <source>
        <dbReference type="ARBA" id="ARBA00023163"/>
    </source>
</evidence>
<evidence type="ECO:0000256" key="2">
    <source>
        <dbReference type="ARBA" id="ARBA00009001"/>
    </source>
</evidence>
<keyword evidence="6" id="KW-0539">Nucleus</keyword>
<dbReference type="PANTHER" id="PTHR13215">
    <property type="entry name" value="RNA POLYMERASE II TRANSCRIPTIONAL COACTIVATOR"/>
    <property type="match status" value="1"/>
</dbReference>
<name>A0A4S4MXT6_9APHY</name>
<gene>
    <name evidence="9" type="ORF">EUX98_g3759</name>
</gene>
<keyword evidence="10" id="KW-1185">Reference proteome</keyword>
<dbReference type="AlphaFoldDB" id="A0A4S4MXT6"/>
<protein>
    <recommendedName>
        <fullName evidence="8">Transcriptional coactivator p15 (PC4) C-terminal domain-containing protein</fullName>
    </recommendedName>
</protein>
<comment type="caution">
    <text evidence="9">The sequence shown here is derived from an EMBL/GenBank/DDBJ whole genome shotgun (WGS) entry which is preliminary data.</text>
</comment>
<evidence type="ECO:0000256" key="7">
    <source>
        <dbReference type="SAM" id="MobiDB-lite"/>
    </source>
</evidence>
<dbReference type="InterPro" id="IPR045125">
    <property type="entry name" value="Sub1/Tcp4-like"/>
</dbReference>
<dbReference type="GO" id="GO:0003713">
    <property type="term" value="F:transcription coactivator activity"/>
    <property type="evidence" value="ECO:0007669"/>
    <property type="project" value="InterPro"/>
</dbReference>
<dbReference type="GO" id="GO:0060261">
    <property type="term" value="P:positive regulation of transcription initiation by RNA polymerase II"/>
    <property type="evidence" value="ECO:0007669"/>
    <property type="project" value="InterPro"/>
</dbReference>
<accession>A0A4S4MXT6</accession>
<dbReference type="OrthoDB" id="2505440at2759"/>
<dbReference type="GO" id="GO:0005634">
    <property type="term" value="C:nucleus"/>
    <property type="evidence" value="ECO:0007669"/>
    <property type="project" value="UniProtKB-SubCell"/>
</dbReference>
<dbReference type="Gene3D" id="2.30.31.10">
    <property type="entry name" value="Transcriptional Coactivator Pc4, Chain A"/>
    <property type="match status" value="1"/>
</dbReference>
<dbReference type="InterPro" id="IPR003173">
    <property type="entry name" value="PC4_C"/>
</dbReference>
<keyword evidence="3" id="KW-0805">Transcription regulation</keyword>
<dbReference type="SUPFAM" id="SSF54447">
    <property type="entry name" value="ssDNA-binding transcriptional regulator domain"/>
    <property type="match status" value="1"/>
</dbReference>
<proteinExistence type="inferred from homology"/>
<keyword evidence="5" id="KW-0804">Transcription</keyword>